<protein>
    <submittedName>
        <fullName evidence="3">DUF4333 domain-containing protein</fullName>
    </submittedName>
</protein>
<evidence type="ECO:0000313" key="4">
    <source>
        <dbReference type="Proteomes" id="UP000318578"/>
    </source>
</evidence>
<feature type="region of interest" description="Disordered" evidence="1">
    <location>
        <begin position="32"/>
        <end position="56"/>
    </location>
</feature>
<evidence type="ECO:0000256" key="1">
    <source>
        <dbReference type="SAM" id="MobiDB-lite"/>
    </source>
</evidence>
<keyword evidence="4" id="KW-1185">Reference proteome</keyword>
<dbReference type="Proteomes" id="UP000318578">
    <property type="component" value="Unassembled WGS sequence"/>
</dbReference>
<organism evidence="3 4">
    <name type="scientific">Amycolatopsis acidiphila</name>
    <dbReference type="NCBI Taxonomy" id="715473"/>
    <lineage>
        <taxon>Bacteria</taxon>
        <taxon>Bacillati</taxon>
        <taxon>Actinomycetota</taxon>
        <taxon>Actinomycetes</taxon>
        <taxon>Pseudonocardiales</taxon>
        <taxon>Pseudonocardiaceae</taxon>
        <taxon>Amycolatopsis</taxon>
    </lineage>
</organism>
<dbReference type="InterPro" id="IPR025637">
    <property type="entry name" value="DUF4333"/>
</dbReference>
<proteinExistence type="predicted"/>
<name>A0A558A746_9PSEU</name>
<dbReference type="AlphaFoldDB" id="A0A558A746"/>
<comment type="caution">
    <text evidence="3">The sequence shown here is derived from an EMBL/GenBank/DDBJ whole genome shotgun (WGS) entry which is preliminary data.</text>
</comment>
<sequence length="132" mass="12999">MTGGTAVSRRARTWAGLAGAGVLLLAGCDGSGGGPPSPGSLGRTSGGGASSASSTRAPASRVFDAAALENGVRQVLTESYGIADVTGVRCPSGQTVQVGISFDCEVTVAGQPRTVTLMVQTPDGTYQVSAPK</sequence>
<dbReference type="EMBL" id="VJZA01000039">
    <property type="protein sequence ID" value="TVT20087.1"/>
    <property type="molecule type" value="Genomic_DNA"/>
</dbReference>
<feature type="domain" description="DUF4333" evidence="2">
    <location>
        <begin position="53"/>
        <end position="124"/>
    </location>
</feature>
<reference evidence="3 4" key="1">
    <citation type="submission" date="2019-07" db="EMBL/GenBank/DDBJ databases">
        <title>New species of Amycolatopsis and Streptomyces.</title>
        <authorList>
            <person name="Duangmal K."/>
            <person name="Teo W.F.A."/>
            <person name="Lipun K."/>
        </authorList>
    </citation>
    <scope>NUCLEOTIDE SEQUENCE [LARGE SCALE GENOMIC DNA]</scope>
    <source>
        <strain evidence="3 4">JCM 30562</strain>
    </source>
</reference>
<evidence type="ECO:0000259" key="2">
    <source>
        <dbReference type="Pfam" id="PF14230"/>
    </source>
</evidence>
<dbReference type="Pfam" id="PF14230">
    <property type="entry name" value="DUF4333"/>
    <property type="match status" value="1"/>
</dbReference>
<accession>A0A558A746</accession>
<gene>
    <name evidence="3" type="ORF">FNH06_21715</name>
</gene>
<dbReference type="OrthoDB" id="3405072at2"/>
<evidence type="ECO:0000313" key="3">
    <source>
        <dbReference type="EMBL" id="TVT20087.1"/>
    </source>
</evidence>